<dbReference type="PROSITE" id="PS51194">
    <property type="entry name" value="HELICASE_CTER"/>
    <property type="match status" value="1"/>
</dbReference>
<dbReference type="InterPro" id="IPR019808">
    <property type="entry name" value="Histidine_triad_CS"/>
</dbReference>
<dbReference type="Pfam" id="PF11907">
    <property type="entry name" value="DUF3427"/>
    <property type="match status" value="1"/>
</dbReference>
<dbReference type="SUPFAM" id="SSF52540">
    <property type="entry name" value="P-loop containing nucleoside triphosphate hydrolases"/>
    <property type="match status" value="1"/>
</dbReference>
<comment type="caution">
    <text evidence="5">The sequence shown here is derived from an EMBL/GenBank/DDBJ whole genome shotgun (WGS) entry which is preliminary data.</text>
</comment>
<accession>A0A9X2YL11</accession>
<evidence type="ECO:0000259" key="4">
    <source>
        <dbReference type="PROSITE" id="PS51194"/>
    </source>
</evidence>
<dbReference type="GO" id="GO:0003677">
    <property type="term" value="F:DNA binding"/>
    <property type="evidence" value="ECO:0007669"/>
    <property type="project" value="InterPro"/>
</dbReference>
<dbReference type="Gene3D" id="2.10.109.10">
    <property type="entry name" value="Umud Fragment, subunit A"/>
    <property type="match status" value="1"/>
</dbReference>
<reference evidence="5" key="1">
    <citation type="submission" date="2020-07" db="EMBL/GenBank/DDBJ databases">
        <authorList>
            <person name="Pettersson B.M.F."/>
            <person name="Behra P.R.K."/>
            <person name="Ramesh M."/>
            <person name="Das S."/>
            <person name="Dasgupta S."/>
            <person name="Kirsebom L.A."/>
        </authorList>
    </citation>
    <scope>NUCLEOTIDE SEQUENCE</scope>
    <source>
        <strain evidence="5">DSM 44838</strain>
    </source>
</reference>
<dbReference type="PROSITE" id="PS00892">
    <property type="entry name" value="HIT_1"/>
    <property type="match status" value="1"/>
</dbReference>
<dbReference type="InterPro" id="IPR001650">
    <property type="entry name" value="Helicase_C-like"/>
</dbReference>
<dbReference type="PROSITE" id="PS51192">
    <property type="entry name" value="HELICASE_ATP_BIND_1"/>
    <property type="match status" value="1"/>
</dbReference>
<name>A0A9X2YL11_9MYCO</name>
<dbReference type="Gene3D" id="3.30.870.10">
    <property type="entry name" value="Endonuclease Chain A"/>
    <property type="match status" value="1"/>
</dbReference>
<dbReference type="Pfam" id="PF04851">
    <property type="entry name" value="ResIII"/>
    <property type="match status" value="1"/>
</dbReference>
<organism evidence="5 6">
    <name type="scientific">Mycobacterium yunnanensis</name>
    <dbReference type="NCBI Taxonomy" id="368477"/>
    <lineage>
        <taxon>Bacteria</taxon>
        <taxon>Bacillati</taxon>
        <taxon>Actinomycetota</taxon>
        <taxon>Actinomycetes</taxon>
        <taxon>Mycobacteriales</taxon>
        <taxon>Mycobacteriaceae</taxon>
        <taxon>Mycobacterium</taxon>
    </lineage>
</organism>
<dbReference type="PROSITE" id="PS51084">
    <property type="entry name" value="HIT_2"/>
    <property type="match status" value="1"/>
</dbReference>
<evidence type="ECO:0000259" key="3">
    <source>
        <dbReference type="PROSITE" id="PS51192"/>
    </source>
</evidence>
<dbReference type="CDD" id="cd18799">
    <property type="entry name" value="SF2_C_EcoAI-like"/>
    <property type="match status" value="1"/>
</dbReference>
<dbReference type="InterPro" id="IPR014001">
    <property type="entry name" value="Helicase_ATP-bd"/>
</dbReference>
<dbReference type="InterPro" id="IPR006935">
    <property type="entry name" value="Helicase/UvrB_N"/>
</dbReference>
<feature type="domain" description="Helicase C-terminal" evidence="4">
    <location>
        <begin position="572"/>
        <end position="732"/>
    </location>
</feature>
<dbReference type="GO" id="GO:0016887">
    <property type="term" value="F:ATP hydrolysis activity"/>
    <property type="evidence" value="ECO:0007669"/>
    <property type="project" value="TreeGrafter"/>
</dbReference>
<dbReference type="CDD" id="cd18032">
    <property type="entry name" value="DEXHc_RE_I_III_res"/>
    <property type="match status" value="1"/>
</dbReference>
<dbReference type="PANTHER" id="PTHR47962:SF4">
    <property type="entry name" value="HELICASE"/>
    <property type="match status" value="1"/>
</dbReference>
<dbReference type="InterPro" id="IPR021835">
    <property type="entry name" value="DUF3427"/>
</dbReference>
<reference evidence="5" key="2">
    <citation type="journal article" date="2022" name="BMC Genomics">
        <title>Comparative genome analysis of mycobacteria focusing on tRNA and non-coding RNA.</title>
        <authorList>
            <person name="Behra P.R.K."/>
            <person name="Pettersson B.M.F."/>
            <person name="Ramesh M."/>
            <person name="Das S."/>
            <person name="Dasgupta S."/>
            <person name="Kirsebom L.A."/>
        </authorList>
    </citation>
    <scope>NUCLEOTIDE SEQUENCE</scope>
    <source>
        <strain evidence="5">DSM 44838</strain>
    </source>
</reference>
<dbReference type="Pfam" id="PF00271">
    <property type="entry name" value="Helicase_C"/>
    <property type="match status" value="1"/>
</dbReference>
<feature type="short sequence motif" description="Histidine triad motif" evidence="1">
    <location>
        <begin position="134"/>
        <end position="138"/>
    </location>
</feature>
<keyword evidence="6" id="KW-1185">Reference proteome</keyword>
<dbReference type="Proteomes" id="UP001141629">
    <property type="component" value="Unassembled WGS sequence"/>
</dbReference>
<evidence type="ECO:0000259" key="2">
    <source>
        <dbReference type="PROSITE" id="PS51084"/>
    </source>
</evidence>
<evidence type="ECO:0000256" key="1">
    <source>
        <dbReference type="PROSITE-ProRule" id="PRU00464"/>
    </source>
</evidence>
<evidence type="ECO:0000313" key="5">
    <source>
        <dbReference type="EMBL" id="MCV7421378.1"/>
    </source>
</evidence>
<dbReference type="InterPro" id="IPR025202">
    <property type="entry name" value="PLD-like_dom"/>
</dbReference>
<dbReference type="InterPro" id="IPR052511">
    <property type="entry name" value="ATP-dep_Helicase"/>
</dbReference>
<gene>
    <name evidence="5" type="ORF">H7K45_12570</name>
</gene>
<feature type="domain" description="Helicase ATP-binding" evidence="3">
    <location>
        <begin position="384"/>
        <end position="532"/>
    </location>
</feature>
<sequence>MQSCAALPVAVCAYCANGKVEVLAGCVAKRSSTSTTDWISVESESPFFDIPQADWIAANRSAFAIWDGFPVSPGHALVVSRRLITDWWEATPGERADIFDLVDIVRDKITELNGPDGFNVGFNAGPVAGQTVDHLHLHIIPRFAGDVPDPRGGIRNVIAARGNYLAEAPVPLSHAVPSPMTPVLVDGQVRLLLTELVQHLRRAQFDRIDIAVSFIKMSGLRLLTDALEDALARGAHLRILTTDYLGLTEAEALTRLRDLMDDHSQSVSVRVFQDPEVSFHPKAYLFYSVDGQAEAAFVGSSNLSKSALGGGIEWNLLVGSIDELRQRFLVLWNDLRSHALTDQLIAEYDPAPAYVPQAVEVVEPPEALPEPRPIQQEALKALIATRDAGFRAGMVTMATGLGKTWLAAFDVAQMRVVRVLFIAHREEILRQSRDVFRQVMPIATMGLYTGDDKQPDADFVFATVQTTSRYLDQFPADSFDYLVIDEFHHAAADTYRKVIDHFTPRFLLGLTATPDRMDGANLLALCADNLVFSCDLVEGIRRQELVPFHYWGVSDPVDFEPIPWRNGRFDPELLEAAIETQERAQSAFDEWQLRRGTRTLAFCASKHHSDFMRAFFLESGVRCASVHSGPTSAPRHQSLDDLRSGDLEVIFTVDLFNEGLDVPEIDTVLMLRPTESPIIFLQQLGRGLRIKEGKDALTIVDFIGNHRSFLLKPRTLLSLGRREAPTTLQVLAALESQEFGLPEGCSVDYDLEVVEMLKRLTQISARDAIEEYCRSYMEEEGLRPTAAQTFRAGYDPAIVTPKYGSWFGFLRVIDLLGEREAAVTDSHGEVLKGFQTESINKSYKLIAIRALLHEGELRAGGDVANNAEVSRQLMLADPRLAQDVPTREFPNLDAAAGEKWAHYWRKWPLSHLSGVGDSARRTNALFRFAGDRIEPTFVIDDEVGDVFDAMVAEIIEHRLASYVLNKETSTTRTWSCRLTFADGHPAIRLDRRLHPDLPEGKVPFKADGVEFEASFAKGAVATATREDSTGNALPGLLRGWFGPSAGHPGTSHRVSIDQVDGALLVQPDRSSDTDVQMDYVPLFGDYTVACGPHARTSWTHHASTEIPIKRVAGTELTPASNFVCFAHGNSMDGGADPIRHGDTLLFEWITGGSARDYVGQPVLVETTDRSGAVGTLKILRREGEAYVLESRNTEIPPIEASSDMRPVARLVSKLDQQEINPLASHIGEQFKSMDVPPLYGEVYNPGNWRSGHVSLAQHTILFVSLLKRADRTQYAEHFEGPDLFVWSSQTSTKPTGKKGREILESLSTGKSIELWMRRRGADTAFTYLGRVVPMSYEGSQPMLVTYRLLTPLTSDLQSQLGLSL</sequence>
<dbReference type="InterPro" id="IPR011146">
    <property type="entry name" value="HIT-like"/>
</dbReference>
<dbReference type="SUPFAM" id="SSF51306">
    <property type="entry name" value="LexA/Signal peptidase"/>
    <property type="match status" value="1"/>
</dbReference>
<dbReference type="SUPFAM" id="SSF56024">
    <property type="entry name" value="Phospholipase D/nuclease"/>
    <property type="match status" value="1"/>
</dbReference>
<dbReference type="SUPFAM" id="SSF54197">
    <property type="entry name" value="HIT-like"/>
    <property type="match status" value="1"/>
</dbReference>
<proteinExistence type="predicted"/>
<dbReference type="Gene3D" id="3.40.50.300">
    <property type="entry name" value="P-loop containing nucleotide triphosphate hydrolases"/>
    <property type="match status" value="2"/>
</dbReference>
<dbReference type="InterPro" id="IPR027417">
    <property type="entry name" value="P-loop_NTPase"/>
</dbReference>
<dbReference type="InterPro" id="IPR036265">
    <property type="entry name" value="HIT-like_sf"/>
</dbReference>
<dbReference type="PANTHER" id="PTHR47962">
    <property type="entry name" value="ATP-DEPENDENT HELICASE LHR-RELATED-RELATED"/>
    <property type="match status" value="1"/>
</dbReference>
<dbReference type="Pfam" id="PF01230">
    <property type="entry name" value="HIT"/>
    <property type="match status" value="1"/>
</dbReference>
<dbReference type="SMART" id="SM00490">
    <property type="entry name" value="HELICc"/>
    <property type="match status" value="1"/>
</dbReference>
<protein>
    <submittedName>
        <fullName evidence="5">DUF3427 domain-containing protein</fullName>
    </submittedName>
</protein>
<dbReference type="InterPro" id="IPR036286">
    <property type="entry name" value="LexA/Signal_pep-like_sf"/>
</dbReference>
<dbReference type="GO" id="GO:0005524">
    <property type="term" value="F:ATP binding"/>
    <property type="evidence" value="ECO:0007669"/>
    <property type="project" value="InterPro"/>
</dbReference>
<evidence type="ECO:0000313" key="6">
    <source>
        <dbReference type="Proteomes" id="UP001141629"/>
    </source>
</evidence>
<feature type="domain" description="HIT" evidence="2">
    <location>
        <begin position="41"/>
        <end position="149"/>
    </location>
</feature>
<dbReference type="Gene3D" id="3.30.428.10">
    <property type="entry name" value="HIT-like"/>
    <property type="match status" value="1"/>
</dbReference>
<dbReference type="EMBL" id="JACKVK010000008">
    <property type="protein sequence ID" value="MCV7421378.1"/>
    <property type="molecule type" value="Genomic_DNA"/>
</dbReference>
<dbReference type="Pfam" id="PF13091">
    <property type="entry name" value="PLDc_2"/>
    <property type="match status" value="1"/>
</dbReference>
<dbReference type="SMART" id="SM00487">
    <property type="entry name" value="DEXDc"/>
    <property type="match status" value="1"/>
</dbReference>